<protein>
    <submittedName>
        <fullName evidence="2">DUF4065 domain-containing protein</fullName>
    </submittedName>
</protein>
<dbReference type="Proteomes" id="UP000256923">
    <property type="component" value="Chromosome 1"/>
</dbReference>
<dbReference type="Proteomes" id="UP000786185">
    <property type="component" value="Unassembled WGS sequence"/>
</dbReference>
<evidence type="ECO:0000313" key="3">
    <source>
        <dbReference type="EMBL" id="MBF4274337.1"/>
    </source>
</evidence>
<dbReference type="EMBL" id="RDOM01000202">
    <property type="protein sequence ID" value="MBF4274337.1"/>
    <property type="molecule type" value="Genomic_DNA"/>
</dbReference>
<evidence type="ECO:0000259" key="1">
    <source>
        <dbReference type="Pfam" id="PF13274"/>
    </source>
</evidence>
<dbReference type="Pfam" id="PF13274">
    <property type="entry name" value="SocA_Panacea"/>
    <property type="match status" value="1"/>
</dbReference>
<evidence type="ECO:0000313" key="4">
    <source>
        <dbReference type="EMBL" id="MBF4436644.1"/>
    </source>
</evidence>
<reference evidence="3 6" key="2">
    <citation type="journal article" date="2021" name="PeerJ">
        <title>Analysis of 44 Vibrio anguillarum genomes reveals high genetic diversity.</title>
        <authorList>
            <person name="Hansen M.J."/>
            <person name="Dalsgaard I."/>
        </authorList>
    </citation>
    <scope>NUCLEOTIDE SEQUENCE [LARGE SCALE GENOMIC DNA]</scope>
    <source>
        <strain evidence="3 6">17-16730-2A</strain>
        <strain evidence="4">850617-1/1</strain>
    </source>
</reference>
<evidence type="ECO:0000313" key="2">
    <source>
        <dbReference type="EMBL" id="AZS25298.1"/>
    </source>
</evidence>
<dbReference type="AlphaFoldDB" id="A0A289G9K7"/>
<dbReference type="InterPro" id="IPR025272">
    <property type="entry name" value="SocA_Panacea"/>
</dbReference>
<evidence type="ECO:0000313" key="5">
    <source>
        <dbReference type="Proteomes" id="UP000256923"/>
    </source>
</evidence>
<gene>
    <name evidence="2" type="ORF">DYL72_09920</name>
    <name evidence="3" type="ORF">EAY07_20450</name>
    <name evidence="4" type="ORF">ERJ77_19530</name>
</gene>
<name>A0A289G9K7_VIBAN</name>
<dbReference type="RefSeq" id="WP_019281930.1">
    <property type="nucleotide sequence ID" value="NZ_CP023054.1"/>
</dbReference>
<accession>A0A289G9K7</accession>
<dbReference type="Proteomes" id="UP000722957">
    <property type="component" value="Unassembled WGS sequence"/>
</dbReference>
<sequence length="157" mass="18263">MSESVNDVCDYVIDKVTDSGESLSNLKLQKLVYYVQAWYLAFENSSLCDEKFEAWVHGPVSRALFNRFASDKSLYSDIYRSDMRDGFTPANLSAEARAHIDRVLSVYAKFSGQQLEDMTHKEDPWVEARSGFEPWERCTNNIDEQTMKRYYASRLNR</sequence>
<dbReference type="EMBL" id="CP034672">
    <property type="protein sequence ID" value="AZS25298.1"/>
    <property type="molecule type" value="Genomic_DNA"/>
</dbReference>
<feature type="domain" description="Antitoxin SocA-like Panacea" evidence="1">
    <location>
        <begin position="28"/>
        <end position="125"/>
    </location>
</feature>
<reference evidence="2 5" key="1">
    <citation type="submission" date="2018-12" db="EMBL/GenBank/DDBJ databases">
        <title>Characterization and Draft Genome of Vibrio anguillarum J360 Marine Pathogen Isolated from an Outbreak in Lumpfish (Cyclopterus lumpus).</title>
        <authorList>
            <person name="Vasquez J.I."/>
            <person name="Cao T."/>
            <person name="Chakraborty S."/>
            <person name="Gnanagobal H."/>
            <person name="Wescot J."/>
            <person name="Boyce D."/>
            <person name="Santander J."/>
        </authorList>
    </citation>
    <scope>NUCLEOTIDE SEQUENCE [LARGE SCALE GENOMIC DNA]</scope>
    <source>
        <strain evidence="2 5">J360</strain>
    </source>
</reference>
<proteinExistence type="predicted"/>
<dbReference type="EMBL" id="SCLC01000257">
    <property type="protein sequence ID" value="MBF4436644.1"/>
    <property type="molecule type" value="Genomic_DNA"/>
</dbReference>
<evidence type="ECO:0000313" key="6">
    <source>
        <dbReference type="Proteomes" id="UP000722957"/>
    </source>
</evidence>
<organism evidence="2 5">
    <name type="scientific">Vibrio anguillarum</name>
    <name type="common">Listonella anguillarum</name>
    <dbReference type="NCBI Taxonomy" id="55601"/>
    <lineage>
        <taxon>Bacteria</taxon>
        <taxon>Pseudomonadati</taxon>
        <taxon>Pseudomonadota</taxon>
        <taxon>Gammaproteobacteria</taxon>
        <taxon>Vibrionales</taxon>
        <taxon>Vibrionaceae</taxon>
        <taxon>Vibrio</taxon>
    </lineage>
</organism>